<dbReference type="GO" id="GO:0006233">
    <property type="term" value="P:dTDP biosynthetic process"/>
    <property type="evidence" value="ECO:0007669"/>
    <property type="project" value="InterPro"/>
</dbReference>
<evidence type="ECO:0000259" key="12">
    <source>
        <dbReference type="Pfam" id="PF02223"/>
    </source>
</evidence>
<gene>
    <name evidence="11" type="primary">tmk</name>
    <name evidence="13" type="ORF">BN381_150141</name>
</gene>
<dbReference type="eggNOG" id="COG0125">
    <property type="taxonomic scope" value="Bacteria"/>
</dbReference>
<dbReference type="GO" id="GO:0006227">
    <property type="term" value="P:dUDP biosynthetic process"/>
    <property type="evidence" value="ECO:0007669"/>
    <property type="project" value="TreeGrafter"/>
</dbReference>
<dbReference type="HAMAP" id="MF_00165">
    <property type="entry name" value="Thymidylate_kinase"/>
    <property type="match status" value="1"/>
</dbReference>
<accession>R4YXN5</accession>
<evidence type="ECO:0000256" key="2">
    <source>
        <dbReference type="ARBA" id="ARBA00012980"/>
    </source>
</evidence>
<dbReference type="RefSeq" id="WP_012225028.1">
    <property type="nucleotide sequence ID" value="NZ_HG422565.1"/>
</dbReference>
<dbReference type="GO" id="GO:0004798">
    <property type="term" value="F:dTMP kinase activity"/>
    <property type="evidence" value="ECO:0007669"/>
    <property type="project" value="UniProtKB-UniRule"/>
</dbReference>
<evidence type="ECO:0000256" key="6">
    <source>
        <dbReference type="ARBA" id="ARBA00022741"/>
    </source>
</evidence>
<dbReference type="SUPFAM" id="SSF52540">
    <property type="entry name" value="P-loop containing nucleoside triphosphate hydrolases"/>
    <property type="match status" value="1"/>
</dbReference>
<dbReference type="Proteomes" id="UP000018291">
    <property type="component" value="Unassembled WGS sequence"/>
</dbReference>
<protein>
    <recommendedName>
        <fullName evidence="3 11">Thymidylate kinase</fullName>
        <ecNumber evidence="2 11">2.7.4.9</ecNumber>
    </recommendedName>
    <alternativeName>
        <fullName evidence="11">dTMP kinase</fullName>
    </alternativeName>
</protein>
<dbReference type="FunFam" id="3.40.50.300:FF:000225">
    <property type="entry name" value="Thymidylate kinase"/>
    <property type="match status" value="1"/>
</dbReference>
<evidence type="ECO:0000313" key="13">
    <source>
        <dbReference type="EMBL" id="CCM63028.1"/>
    </source>
</evidence>
<dbReference type="CDD" id="cd01672">
    <property type="entry name" value="TMPK"/>
    <property type="match status" value="1"/>
</dbReference>
<dbReference type="InterPro" id="IPR039430">
    <property type="entry name" value="Thymidylate_kin-like_dom"/>
</dbReference>
<dbReference type="InterPro" id="IPR027417">
    <property type="entry name" value="P-loop_NTPase"/>
</dbReference>
<keyword evidence="5 11" id="KW-0545">Nucleotide biosynthesis</keyword>
<dbReference type="InterPro" id="IPR018095">
    <property type="entry name" value="Thymidylate_kin_CS"/>
</dbReference>
<dbReference type="PROSITE" id="PS01331">
    <property type="entry name" value="THYMIDYLATE_KINASE"/>
    <property type="match status" value="1"/>
</dbReference>
<keyword evidence="6 11" id="KW-0547">Nucleotide-binding</keyword>
<proteinExistence type="inferred from homology"/>
<dbReference type="HOGENOM" id="CLU_049131_0_0_11"/>
<sequence>MTSPRGSFVVLEGPDGAGKSTQVARLATRLDALPTREPGDTPLGAELRRLLLDDDQLTRPGLRAEALMMAADRAQHIEEVVEPALAAGRHVVSDRFIGSSVAYQGYGRGLDPMAVLGISQFAAAGLEADLVIVVDVPVEVTLDRVGGQQDRIEAAGPEFHRRVRTGFLAQADADAQRWVVVDGSRSVDEVTQAIVTAVRDRLGLLNDASRARG</sequence>
<feature type="binding site" evidence="11">
    <location>
        <begin position="13"/>
        <end position="20"/>
    </location>
    <ligand>
        <name>ATP</name>
        <dbReference type="ChEBI" id="CHEBI:30616"/>
    </ligand>
</feature>
<comment type="catalytic activity">
    <reaction evidence="9 11">
        <text>dTMP + ATP = dTDP + ADP</text>
        <dbReference type="Rhea" id="RHEA:13517"/>
        <dbReference type="ChEBI" id="CHEBI:30616"/>
        <dbReference type="ChEBI" id="CHEBI:58369"/>
        <dbReference type="ChEBI" id="CHEBI:63528"/>
        <dbReference type="ChEBI" id="CHEBI:456216"/>
        <dbReference type="EC" id="2.7.4.9"/>
    </reaction>
</comment>
<comment type="function">
    <text evidence="10 11">Phosphorylation of dTMP to form dTDP in both de novo and salvage pathways of dTTP synthesis.</text>
</comment>
<keyword evidence="14" id="KW-1185">Reference proteome</keyword>
<dbReference type="STRING" id="1229780.BN381_150141"/>
<keyword evidence="8 11" id="KW-0067">ATP-binding</keyword>
<dbReference type="EC" id="2.7.4.9" evidence="2 11"/>
<dbReference type="EMBL" id="CANL01000007">
    <property type="protein sequence ID" value="CCM63028.1"/>
    <property type="molecule type" value="Genomic_DNA"/>
</dbReference>
<dbReference type="GO" id="GO:0006235">
    <property type="term" value="P:dTTP biosynthetic process"/>
    <property type="evidence" value="ECO:0007669"/>
    <property type="project" value="UniProtKB-UniRule"/>
</dbReference>
<organism evidence="13 14">
    <name type="scientific">Candidatus Neomicrothrix parvicella RN1</name>
    <dbReference type="NCBI Taxonomy" id="1229780"/>
    <lineage>
        <taxon>Bacteria</taxon>
        <taxon>Bacillati</taxon>
        <taxon>Actinomycetota</taxon>
        <taxon>Acidimicrobiia</taxon>
        <taxon>Acidimicrobiales</taxon>
        <taxon>Microthrixaceae</taxon>
        <taxon>Candidatus Neomicrothrix</taxon>
    </lineage>
</organism>
<evidence type="ECO:0000256" key="7">
    <source>
        <dbReference type="ARBA" id="ARBA00022777"/>
    </source>
</evidence>
<comment type="caution">
    <text evidence="13">The sequence shown here is derived from an EMBL/GenBank/DDBJ whole genome shotgun (WGS) entry which is preliminary data.</text>
</comment>
<name>R4YXN5_9ACTN</name>
<evidence type="ECO:0000256" key="4">
    <source>
        <dbReference type="ARBA" id="ARBA00022679"/>
    </source>
</evidence>
<evidence type="ECO:0000256" key="10">
    <source>
        <dbReference type="ARBA" id="ARBA00057735"/>
    </source>
</evidence>
<keyword evidence="7 11" id="KW-0418">Kinase</keyword>
<dbReference type="GO" id="GO:0005829">
    <property type="term" value="C:cytosol"/>
    <property type="evidence" value="ECO:0007669"/>
    <property type="project" value="TreeGrafter"/>
</dbReference>
<dbReference type="Pfam" id="PF02223">
    <property type="entry name" value="Thymidylate_kin"/>
    <property type="match status" value="1"/>
</dbReference>
<evidence type="ECO:0000256" key="5">
    <source>
        <dbReference type="ARBA" id="ARBA00022727"/>
    </source>
</evidence>
<dbReference type="PANTHER" id="PTHR10344">
    <property type="entry name" value="THYMIDYLATE KINASE"/>
    <property type="match status" value="1"/>
</dbReference>
<evidence type="ECO:0000256" key="3">
    <source>
        <dbReference type="ARBA" id="ARBA00017144"/>
    </source>
</evidence>
<dbReference type="Gene3D" id="3.40.50.300">
    <property type="entry name" value="P-loop containing nucleotide triphosphate hydrolases"/>
    <property type="match status" value="1"/>
</dbReference>
<keyword evidence="4 11" id="KW-0808">Transferase</keyword>
<evidence type="ECO:0000313" key="14">
    <source>
        <dbReference type="Proteomes" id="UP000018291"/>
    </source>
</evidence>
<feature type="domain" description="Thymidylate kinase-like" evidence="12">
    <location>
        <begin position="11"/>
        <end position="194"/>
    </location>
</feature>
<dbReference type="AlphaFoldDB" id="R4YXN5"/>
<dbReference type="PANTHER" id="PTHR10344:SF4">
    <property type="entry name" value="UMP-CMP KINASE 2, MITOCHONDRIAL"/>
    <property type="match status" value="1"/>
</dbReference>
<dbReference type="GO" id="GO:0005524">
    <property type="term" value="F:ATP binding"/>
    <property type="evidence" value="ECO:0007669"/>
    <property type="project" value="UniProtKB-UniRule"/>
</dbReference>
<comment type="similarity">
    <text evidence="1 11">Belongs to the thymidylate kinase family.</text>
</comment>
<evidence type="ECO:0000256" key="8">
    <source>
        <dbReference type="ARBA" id="ARBA00022840"/>
    </source>
</evidence>
<dbReference type="InterPro" id="IPR018094">
    <property type="entry name" value="Thymidylate_kinase"/>
</dbReference>
<dbReference type="NCBIfam" id="TIGR00041">
    <property type="entry name" value="DTMP_kinase"/>
    <property type="match status" value="1"/>
</dbReference>
<evidence type="ECO:0000256" key="1">
    <source>
        <dbReference type="ARBA" id="ARBA00009776"/>
    </source>
</evidence>
<evidence type="ECO:0000256" key="9">
    <source>
        <dbReference type="ARBA" id="ARBA00048743"/>
    </source>
</evidence>
<evidence type="ECO:0000256" key="11">
    <source>
        <dbReference type="HAMAP-Rule" id="MF_00165"/>
    </source>
</evidence>
<reference evidence="13 14" key="1">
    <citation type="journal article" date="2013" name="ISME J.">
        <title>Metabolic model for the filamentous 'Candidatus Microthrix parvicella' based on genomic and metagenomic analyses.</title>
        <authorList>
            <person name="Jon McIlroy S."/>
            <person name="Kristiansen R."/>
            <person name="Albertsen M."/>
            <person name="Michael Karst S."/>
            <person name="Rossetti S."/>
            <person name="Lund Nielsen J."/>
            <person name="Tandoi V."/>
            <person name="James Seviour R."/>
            <person name="Nielsen P.H."/>
        </authorList>
    </citation>
    <scope>NUCLEOTIDE SEQUENCE [LARGE SCALE GENOMIC DNA]</scope>
    <source>
        <strain evidence="13 14">RN1</strain>
    </source>
</reference>